<dbReference type="GO" id="GO:0003700">
    <property type="term" value="F:DNA-binding transcription factor activity"/>
    <property type="evidence" value="ECO:0007669"/>
    <property type="project" value="InterPro"/>
</dbReference>
<dbReference type="GO" id="GO:0043565">
    <property type="term" value="F:sequence-specific DNA binding"/>
    <property type="evidence" value="ECO:0007669"/>
    <property type="project" value="InterPro"/>
</dbReference>
<dbReference type="PANTHER" id="PTHR24083">
    <property type="entry name" value="NUCLEAR HORMONE RECEPTOR"/>
    <property type="match status" value="1"/>
</dbReference>
<evidence type="ECO:0000256" key="2">
    <source>
        <dbReference type="ARBA" id="ARBA00022723"/>
    </source>
</evidence>
<dbReference type="EMBL" id="MF360909">
    <property type="protein sequence ID" value="ASL70593.1"/>
    <property type="molecule type" value="Genomic_DNA"/>
</dbReference>
<accession>A0A221CB61</accession>
<feature type="compositionally biased region" description="Basic residues" evidence="11">
    <location>
        <begin position="13"/>
        <end position="23"/>
    </location>
</feature>
<evidence type="ECO:0000256" key="5">
    <source>
        <dbReference type="ARBA" id="ARBA00023015"/>
    </source>
</evidence>
<reference evidence="14" key="2">
    <citation type="submission" date="2017-06" db="EMBL/GenBank/DDBJ databases">
        <authorList>
            <person name="Kim H.J."/>
            <person name="Triplett B.A."/>
        </authorList>
    </citation>
    <scope>NUCLEOTIDE SEQUENCE</scope>
</reference>
<dbReference type="PRINTS" id="PR00047">
    <property type="entry name" value="STROIDFINGER"/>
</dbReference>
<keyword evidence="4 10" id="KW-0862">Zinc</keyword>
<feature type="compositionally biased region" description="Low complexity" evidence="11">
    <location>
        <begin position="364"/>
        <end position="376"/>
    </location>
</feature>
<dbReference type="Gene3D" id="3.30.50.10">
    <property type="entry name" value="Erythroid Transcription Factor GATA-1, subunit A"/>
    <property type="match status" value="1"/>
</dbReference>
<dbReference type="GO" id="GO:0005634">
    <property type="term" value="C:nucleus"/>
    <property type="evidence" value="ECO:0007669"/>
    <property type="project" value="UniProtKB-SubCell"/>
</dbReference>
<dbReference type="PRINTS" id="PR00398">
    <property type="entry name" value="STRDHORMONER"/>
</dbReference>
<feature type="region of interest" description="Disordered" evidence="11">
    <location>
        <begin position="181"/>
        <end position="225"/>
    </location>
</feature>
<dbReference type="PROSITE" id="PS51843">
    <property type="entry name" value="NR_LBD"/>
    <property type="match status" value="1"/>
</dbReference>
<keyword evidence="9 10" id="KW-0539">Nucleus</keyword>
<keyword evidence="7 10" id="KW-0804">Transcription</keyword>
<keyword evidence="2 10" id="KW-0479">Metal-binding</keyword>
<dbReference type="SUPFAM" id="SSF57716">
    <property type="entry name" value="Glucocorticoid receptor-like (DNA-binding domain)"/>
    <property type="match status" value="1"/>
</dbReference>
<keyword evidence="6 10" id="KW-0238">DNA-binding</keyword>
<evidence type="ECO:0000256" key="10">
    <source>
        <dbReference type="RuleBase" id="RU004334"/>
    </source>
</evidence>
<dbReference type="InterPro" id="IPR000536">
    <property type="entry name" value="Nucl_hrmn_rcpt_lig-bd"/>
</dbReference>
<keyword evidence="5 10" id="KW-0805">Transcription regulation</keyword>
<evidence type="ECO:0000256" key="6">
    <source>
        <dbReference type="ARBA" id="ARBA00023125"/>
    </source>
</evidence>
<feature type="compositionally biased region" description="Low complexity" evidence="11">
    <location>
        <begin position="186"/>
        <end position="200"/>
    </location>
</feature>
<evidence type="ECO:0000256" key="9">
    <source>
        <dbReference type="ARBA" id="ARBA00023242"/>
    </source>
</evidence>
<dbReference type="CDD" id="cd07163">
    <property type="entry name" value="NR_DBD_TLX"/>
    <property type="match status" value="1"/>
</dbReference>
<proteinExistence type="inferred from homology"/>
<dbReference type="Gene3D" id="1.10.565.10">
    <property type="entry name" value="Retinoid X Receptor"/>
    <property type="match status" value="1"/>
</dbReference>
<feature type="domain" description="Nuclear receptor" evidence="12">
    <location>
        <begin position="33"/>
        <end position="110"/>
    </location>
</feature>
<evidence type="ECO:0000256" key="3">
    <source>
        <dbReference type="ARBA" id="ARBA00022771"/>
    </source>
</evidence>
<keyword evidence="3 10" id="KW-0863">Zinc-finger</keyword>
<keyword evidence="8 10" id="KW-0675">Receptor</keyword>
<evidence type="ECO:0000256" key="11">
    <source>
        <dbReference type="SAM" id="MobiDB-lite"/>
    </source>
</evidence>
<dbReference type="InterPro" id="IPR001723">
    <property type="entry name" value="Nuclear_hrmn_rcpt"/>
</dbReference>
<evidence type="ECO:0000256" key="7">
    <source>
        <dbReference type="ARBA" id="ARBA00023163"/>
    </source>
</evidence>
<dbReference type="InterPro" id="IPR013088">
    <property type="entry name" value="Znf_NHR/GATA"/>
</dbReference>
<dbReference type="GO" id="GO:0008270">
    <property type="term" value="F:zinc ion binding"/>
    <property type="evidence" value="ECO:0007669"/>
    <property type="project" value="UniProtKB-KW"/>
</dbReference>
<dbReference type="PROSITE" id="PS00031">
    <property type="entry name" value="NUCLEAR_REC_DBD_1"/>
    <property type="match status" value="1"/>
</dbReference>
<name>A0A221CB61_BRAPC</name>
<dbReference type="SMART" id="SM00399">
    <property type="entry name" value="ZnF_C4"/>
    <property type="match status" value="1"/>
</dbReference>
<feature type="region of interest" description="Disordered" evidence="11">
    <location>
        <begin position="364"/>
        <end position="385"/>
    </location>
</feature>
<dbReference type="GO" id="GO:0032502">
    <property type="term" value="P:developmental process"/>
    <property type="evidence" value="ECO:0007669"/>
    <property type="project" value="UniProtKB-ARBA"/>
</dbReference>
<evidence type="ECO:0000256" key="4">
    <source>
        <dbReference type="ARBA" id="ARBA00022833"/>
    </source>
</evidence>
<dbReference type="SUPFAM" id="SSF48508">
    <property type="entry name" value="Nuclear receptor ligand-binding domain"/>
    <property type="match status" value="1"/>
</dbReference>
<dbReference type="InterPro" id="IPR001628">
    <property type="entry name" value="Znf_hrmn_rcpt"/>
</dbReference>
<evidence type="ECO:0000256" key="8">
    <source>
        <dbReference type="ARBA" id="ARBA00023170"/>
    </source>
</evidence>
<sequence>MVGSTGLSSSSSSHHHHHSHHHSYTPSSRILTDVPCKVCHDNSSGKHYGIFACDGCAGFFKRSIRRNRQYVCKNKGQGGCQVDKTHRNQCRACRLKKCVEAGMNRDAVQHERGPRNSTIRRQMAILMKESNDILSSVYRTSPSLFQRFIPPVHLHQAAALSLQVPASSAFNFHKFAIQSQHHELNTSDSSTPPSLSPSQSDQHHTPPSNNQPTSPGPEYTLATPSRSPPIHQAKIAYDTCTTSPETVCETAARLLFMCVRWAKSIPSLVNLDMSDQLSLLEESWRDIFILSAAQYQLPIDMGPLMSNAGLTPDQCGPDNLFKIMTEIKNLQDIILKFKQSQVDATEYACLKAVSLFKTSEMSSASSSTSTLDSSGSRPGSPAEKLSQLKDLSQIQTIQEQTQMTLSKYESQVYPTEPFRFGKLLILLPMLKSVSAQTIEQVFFKKTIGDISIDRVILDMYKSQVNH</sequence>
<organism evidence="14">
    <name type="scientific">Brachionus plicatilis</name>
    <name type="common">Marine rotifer</name>
    <name type="synonym">Brachionus muelleri</name>
    <dbReference type="NCBI Taxonomy" id="10195"/>
    <lineage>
        <taxon>Eukaryota</taxon>
        <taxon>Metazoa</taxon>
        <taxon>Spiralia</taxon>
        <taxon>Gnathifera</taxon>
        <taxon>Rotifera</taxon>
        <taxon>Eurotatoria</taxon>
        <taxon>Monogononta</taxon>
        <taxon>Pseudotrocha</taxon>
        <taxon>Ploima</taxon>
        <taxon>Brachionidae</taxon>
        <taxon>Brachionus</taxon>
    </lineage>
</organism>
<dbReference type="AlphaFoldDB" id="A0A221CB61"/>
<protein>
    <submittedName>
        <fullName evidence="14">Nuclear receptor</fullName>
    </submittedName>
</protein>
<evidence type="ECO:0000259" key="13">
    <source>
        <dbReference type="PROSITE" id="PS51843"/>
    </source>
</evidence>
<evidence type="ECO:0000259" key="12">
    <source>
        <dbReference type="PROSITE" id="PS51030"/>
    </source>
</evidence>
<dbReference type="FunFam" id="3.30.50.10:FF:000019">
    <property type="entry name" value="Nuclear receptor subfamily 2 group E member"/>
    <property type="match status" value="1"/>
</dbReference>
<reference evidence="14" key="1">
    <citation type="journal article" date="2017" name="Gen. Comp. Endocrinol.">
        <title>Genome-wide identification of nuclear receptor (NR) genes and the evolutionary significance of the NR1O subfamily in the monogonont rotifer Brachionus spp.</title>
        <authorList>
            <person name="Kim D.H."/>
            <person name="Kim H.S."/>
            <person name="Hwang D.S."/>
            <person name="Kim H.J."/>
            <person name="Hagiwara A."/>
            <person name="Lee J.S."/>
            <person name="Jeong C.B."/>
        </authorList>
    </citation>
    <scope>NUCLEOTIDE SEQUENCE</scope>
</reference>
<dbReference type="Pfam" id="PF00105">
    <property type="entry name" value="zf-C4"/>
    <property type="match status" value="1"/>
</dbReference>
<dbReference type="InterPro" id="IPR050274">
    <property type="entry name" value="Nuclear_hormone_rcpt_NR2"/>
</dbReference>
<dbReference type="SMART" id="SM00430">
    <property type="entry name" value="HOLI"/>
    <property type="match status" value="1"/>
</dbReference>
<feature type="region of interest" description="Disordered" evidence="11">
    <location>
        <begin position="1"/>
        <end position="28"/>
    </location>
</feature>
<dbReference type="GO" id="GO:0006357">
    <property type="term" value="P:regulation of transcription by RNA polymerase II"/>
    <property type="evidence" value="ECO:0007669"/>
    <property type="project" value="UniProtKB-ARBA"/>
</dbReference>
<dbReference type="InterPro" id="IPR035500">
    <property type="entry name" value="NHR-like_dom_sf"/>
</dbReference>
<comment type="subcellular location">
    <subcellularLocation>
        <location evidence="1 10">Nucleus</location>
    </subcellularLocation>
</comment>
<comment type="similarity">
    <text evidence="10">Belongs to the nuclear hormone receptor family.</text>
</comment>
<feature type="domain" description="NR LBD" evidence="13">
    <location>
        <begin position="212"/>
        <end position="463"/>
    </location>
</feature>
<evidence type="ECO:0000313" key="14">
    <source>
        <dbReference type="EMBL" id="ASL70593.1"/>
    </source>
</evidence>
<dbReference type="Pfam" id="PF00104">
    <property type="entry name" value="Hormone_recep"/>
    <property type="match status" value="1"/>
</dbReference>
<evidence type="ECO:0000256" key="1">
    <source>
        <dbReference type="ARBA" id="ARBA00004123"/>
    </source>
</evidence>
<dbReference type="PROSITE" id="PS51030">
    <property type="entry name" value="NUCLEAR_REC_DBD_2"/>
    <property type="match status" value="1"/>
</dbReference>